<feature type="domain" description="BLUF" evidence="1">
    <location>
        <begin position="2"/>
        <end position="98"/>
    </location>
</feature>
<dbReference type="Pfam" id="PF04940">
    <property type="entry name" value="BLUF"/>
    <property type="match status" value="1"/>
</dbReference>
<name>A0ABW0EH06_9PSEU</name>
<protein>
    <submittedName>
        <fullName evidence="2">BLUF domain-containing protein</fullName>
    </submittedName>
</protein>
<comment type="caution">
    <text evidence="2">The sequence shown here is derived from an EMBL/GenBank/DDBJ whole genome shotgun (WGS) entry which is preliminary data.</text>
</comment>
<dbReference type="InterPro" id="IPR007024">
    <property type="entry name" value="BLUF_domain"/>
</dbReference>
<evidence type="ECO:0000259" key="1">
    <source>
        <dbReference type="PROSITE" id="PS50925"/>
    </source>
</evidence>
<accession>A0ABW0EH06</accession>
<dbReference type="PROSITE" id="PS50925">
    <property type="entry name" value="BLUF"/>
    <property type="match status" value="1"/>
</dbReference>
<dbReference type="SMART" id="SM01034">
    <property type="entry name" value="BLUF"/>
    <property type="match status" value="1"/>
</dbReference>
<proteinExistence type="predicted"/>
<dbReference type="RefSeq" id="WP_378244770.1">
    <property type="nucleotide sequence ID" value="NZ_JBHSKF010000002.1"/>
</dbReference>
<evidence type="ECO:0000313" key="3">
    <source>
        <dbReference type="Proteomes" id="UP001596157"/>
    </source>
</evidence>
<organism evidence="2 3">
    <name type="scientific">Actinokineospora guangxiensis</name>
    <dbReference type="NCBI Taxonomy" id="1490288"/>
    <lineage>
        <taxon>Bacteria</taxon>
        <taxon>Bacillati</taxon>
        <taxon>Actinomycetota</taxon>
        <taxon>Actinomycetes</taxon>
        <taxon>Pseudonocardiales</taxon>
        <taxon>Pseudonocardiaceae</taxon>
        <taxon>Actinokineospora</taxon>
    </lineage>
</organism>
<evidence type="ECO:0000313" key="2">
    <source>
        <dbReference type="EMBL" id="MFC5286644.1"/>
    </source>
</evidence>
<dbReference type="SUPFAM" id="SSF54975">
    <property type="entry name" value="Acylphosphatase/BLUF domain-like"/>
    <property type="match status" value="1"/>
</dbReference>
<reference evidence="3" key="1">
    <citation type="journal article" date="2019" name="Int. J. Syst. Evol. Microbiol.">
        <title>The Global Catalogue of Microorganisms (GCM) 10K type strain sequencing project: providing services to taxonomists for standard genome sequencing and annotation.</title>
        <authorList>
            <consortium name="The Broad Institute Genomics Platform"/>
            <consortium name="The Broad Institute Genome Sequencing Center for Infectious Disease"/>
            <person name="Wu L."/>
            <person name="Ma J."/>
        </authorList>
    </citation>
    <scope>NUCLEOTIDE SEQUENCE [LARGE SCALE GENOMIC DNA]</scope>
    <source>
        <strain evidence="3">CCUG 59778</strain>
    </source>
</reference>
<dbReference type="Gene3D" id="3.30.70.100">
    <property type="match status" value="1"/>
</dbReference>
<sequence>MLYTLIYSSVAAVPMDDDEVEVLLGRCQERNAADGVTGLLVHVRLGRDRAAFIQVLEGRREAVESTFARIERDELHEDVTVLTRSPLEVARFHEWSMKFAAVDEPGLGKLADGRPTVALLRDREMVERVITALGGR</sequence>
<dbReference type="EMBL" id="JBHSKF010000002">
    <property type="protein sequence ID" value="MFC5286644.1"/>
    <property type="molecule type" value="Genomic_DNA"/>
</dbReference>
<dbReference type="Proteomes" id="UP001596157">
    <property type="component" value="Unassembled WGS sequence"/>
</dbReference>
<dbReference type="InterPro" id="IPR036046">
    <property type="entry name" value="Acylphosphatase-like_dom_sf"/>
</dbReference>
<gene>
    <name evidence="2" type="ORF">ACFPM7_06240</name>
</gene>
<keyword evidence="3" id="KW-1185">Reference proteome</keyword>